<keyword evidence="3" id="KW-0238">DNA-binding</keyword>
<evidence type="ECO:0000259" key="1">
    <source>
        <dbReference type="Pfam" id="PF24758"/>
    </source>
</evidence>
<evidence type="ECO:0000313" key="3">
    <source>
        <dbReference type="EMBL" id="KAJ7981305.1"/>
    </source>
</evidence>
<feature type="domain" description="F-box/LRR-repeat protein 15/At3g58940/PEG3-like LRR" evidence="1">
    <location>
        <begin position="303"/>
        <end position="430"/>
    </location>
</feature>
<feature type="domain" description="HD-Zip IV C-terminal" evidence="2">
    <location>
        <begin position="225"/>
        <end position="284"/>
    </location>
</feature>
<dbReference type="GO" id="GO:0003677">
    <property type="term" value="F:DNA binding"/>
    <property type="evidence" value="ECO:0007669"/>
    <property type="project" value="UniProtKB-KW"/>
</dbReference>
<protein>
    <submittedName>
        <fullName evidence="3">Homeobox leucine zipper protein</fullName>
    </submittedName>
</protein>
<organism evidence="3 4">
    <name type="scientific">Quillaja saponaria</name>
    <name type="common">Soap bark tree</name>
    <dbReference type="NCBI Taxonomy" id="32244"/>
    <lineage>
        <taxon>Eukaryota</taxon>
        <taxon>Viridiplantae</taxon>
        <taxon>Streptophyta</taxon>
        <taxon>Embryophyta</taxon>
        <taxon>Tracheophyta</taxon>
        <taxon>Spermatophyta</taxon>
        <taxon>Magnoliopsida</taxon>
        <taxon>eudicotyledons</taxon>
        <taxon>Gunneridae</taxon>
        <taxon>Pentapetalae</taxon>
        <taxon>rosids</taxon>
        <taxon>fabids</taxon>
        <taxon>Fabales</taxon>
        <taxon>Quillajaceae</taxon>
        <taxon>Quillaja</taxon>
    </lineage>
</organism>
<dbReference type="InterPro" id="IPR032675">
    <property type="entry name" value="LRR_dom_sf"/>
</dbReference>
<keyword evidence="3" id="KW-0371">Homeobox</keyword>
<evidence type="ECO:0000313" key="4">
    <source>
        <dbReference type="Proteomes" id="UP001163823"/>
    </source>
</evidence>
<dbReference type="InterPro" id="IPR050232">
    <property type="entry name" value="FBL13/AtMIF1-like"/>
</dbReference>
<name>A0AAD7QH82_QUISA</name>
<reference evidence="3 4" key="1">
    <citation type="journal article" date="2023" name="Science">
        <title>Elucidation of the pathway for biosynthesis of saponin adjuvants from the soapbark tree.</title>
        <authorList>
            <person name="Reed J."/>
            <person name="Orme A."/>
            <person name="El-Demerdash A."/>
            <person name="Owen C."/>
            <person name="Martin L.B.B."/>
            <person name="Misra R.C."/>
            <person name="Kikuchi S."/>
            <person name="Rejzek M."/>
            <person name="Martin A.C."/>
            <person name="Harkess A."/>
            <person name="Leebens-Mack J."/>
            <person name="Louveau T."/>
            <person name="Stephenson M.J."/>
            <person name="Osbourn A."/>
        </authorList>
    </citation>
    <scope>NUCLEOTIDE SEQUENCE [LARGE SCALE GENOMIC DNA]</scope>
    <source>
        <strain evidence="3">S10</strain>
    </source>
</reference>
<accession>A0AAD7QH82</accession>
<dbReference type="Pfam" id="PF25797">
    <property type="entry name" value="PDF2_C"/>
    <property type="match status" value="1"/>
</dbReference>
<gene>
    <name evidence="3" type="ORF">O6P43_000585</name>
</gene>
<dbReference type="Gene3D" id="3.80.10.10">
    <property type="entry name" value="Ribonuclease Inhibitor"/>
    <property type="match status" value="1"/>
</dbReference>
<dbReference type="PANTHER" id="PTHR31900">
    <property type="entry name" value="F-BOX/RNI SUPERFAMILY PROTEIN-RELATED"/>
    <property type="match status" value="1"/>
</dbReference>
<dbReference type="PANTHER" id="PTHR31900:SF30">
    <property type="entry name" value="SUPERFAMILY PROTEIN, PUTATIVE-RELATED"/>
    <property type="match status" value="1"/>
</dbReference>
<comment type="caution">
    <text evidence="3">The sequence shown here is derived from an EMBL/GenBank/DDBJ whole genome shotgun (WGS) entry which is preliminary data.</text>
</comment>
<dbReference type="Pfam" id="PF24758">
    <property type="entry name" value="LRR_At5g56370"/>
    <property type="match status" value="2"/>
</dbReference>
<dbReference type="EMBL" id="JARAOO010000001">
    <property type="protein sequence ID" value="KAJ7981305.1"/>
    <property type="molecule type" value="Genomic_DNA"/>
</dbReference>
<dbReference type="AlphaFoldDB" id="A0AAD7QH82"/>
<sequence length="482" mass="54470">MNNSYISEWISYLIHYGVQELDLTRFNGRSFWSVGIYELPHCVLSCQSLKVLKLNLEGRRFKEPSGVFASLEVLCFEEARVSDRCVRIWTCTTGPAPKVLVLRKIEYCKCLDINNSSLEEVIVQGRNFYNVRISTEKLVKLSLLFPPRIVVQGIEIIAPSVQSFAWSYQILDWCGGHEKLLNFGTFISLQDVNLDVKLKMVMNGECKKSYFADLLQRLRFARNLEINIGILKGAISSQSNMLILQKSCTYSMGNFVIYASVDVAMNVVLNGEDPVYVALLPSELVLDLGGAGNTMPVIDDYVYELPGCVFSCQSLRILKLKMSDSQLKEPSGTFVSLEVLCLEEAEVSNDSARIWTCSSTCPALKVLVLKNISECRLLDINHPSLEEVTIQGCIDGTYYRIFTEKLARLSFLFPSSSKVPGIEIFAPNLQAFLFRYLAYYWSEEQSGVLNLGTFNSLQDVNLHIKHRITYYGDEDDTTVQSF</sequence>
<keyword evidence="4" id="KW-1185">Reference proteome</keyword>
<evidence type="ECO:0000259" key="2">
    <source>
        <dbReference type="Pfam" id="PF25797"/>
    </source>
</evidence>
<dbReference type="Proteomes" id="UP001163823">
    <property type="component" value="Chromosome 1"/>
</dbReference>
<dbReference type="InterPro" id="IPR055411">
    <property type="entry name" value="LRR_FXL15/At3g58940/PEG3-like"/>
</dbReference>
<feature type="domain" description="F-box/LRR-repeat protein 15/At3g58940/PEG3-like LRR" evidence="1">
    <location>
        <begin position="7"/>
        <end position="134"/>
    </location>
</feature>
<dbReference type="InterPro" id="IPR057993">
    <property type="entry name" value="HD-Zip_IV_C"/>
</dbReference>
<dbReference type="SUPFAM" id="SSF52047">
    <property type="entry name" value="RNI-like"/>
    <property type="match status" value="1"/>
</dbReference>
<proteinExistence type="predicted"/>
<dbReference type="KEGG" id="qsa:O6P43_000585"/>